<sequence length="225" mass="24991">GGVCFSLRNMEQILDLHQEDFDVTVEPGVTRKTLNAYLRDTGLWKTSAGYNLTNLFVGSEGTLGIITKTTLRLYGIPESMSNEGSDFQWAQDAETRNRLWKARHDAWYAAQALRPGCKIIVETKKDLLESRLTGHVGDGNFHCLMVVDPNDPDELHRVHLFTERLARRALAMDGTCTGEHGVGLGKRTLLCEEVGPLAIQVMQGLKDSLDPKNLMNPGKVLKGEL</sequence>
<evidence type="ECO:0000256" key="2">
    <source>
        <dbReference type="ARBA" id="ARBA00008000"/>
    </source>
</evidence>
<name>A0ABV0QYF2_9TELE</name>
<proteinExistence type="inferred from homology"/>
<dbReference type="Gene3D" id="3.30.465.10">
    <property type="match status" value="2"/>
</dbReference>
<gene>
    <name evidence="7" type="ORF">XENOCAPTIV_004309</name>
</gene>
<evidence type="ECO:0000256" key="3">
    <source>
        <dbReference type="ARBA" id="ARBA00022630"/>
    </source>
</evidence>
<feature type="domain" description="FAD-binding oxidoreductase/transferase type 4 C-terminal" evidence="6">
    <location>
        <begin position="80"/>
        <end position="115"/>
    </location>
</feature>
<keyword evidence="3" id="KW-0285">Flavoprotein</keyword>
<dbReference type="PANTHER" id="PTHR11748:SF111">
    <property type="entry name" value="D-LACTATE DEHYDROGENASE, MITOCHONDRIAL-RELATED"/>
    <property type="match status" value="1"/>
</dbReference>
<dbReference type="Pfam" id="PF02913">
    <property type="entry name" value="FAD-oxidase_C"/>
    <property type="match status" value="2"/>
</dbReference>
<keyword evidence="4" id="KW-0274">FAD</keyword>
<evidence type="ECO:0000256" key="4">
    <source>
        <dbReference type="ARBA" id="ARBA00022827"/>
    </source>
</evidence>
<feature type="non-terminal residue" evidence="7">
    <location>
        <position position="1"/>
    </location>
</feature>
<evidence type="ECO:0000259" key="6">
    <source>
        <dbReference type="Pfam" id="PF02913"/>
    </source>
</evidence>
<dbReference type="InterPro" id="IPR016171">
    <property type="entry name" value="Vanillyl_alc_oxidase_C-sub2"/>
</dbReference>
<evidence type="ECO:0000313" key="7">
    <source>
        <dbReference type="EMBL" id="MEQ2200880.1"/>
    </source>
</evidence>
<comment type="cofactor">
    <cofactor evidence="1">
        <name>FAD</name>
        <dbReference type="ChEBI" id="CHEBI:57692"/>
    </cofactor>
</comment>
<dbReference type="SUPFAM" id="SSF55103">
    <property type="entry name" value="FAD-linked oxidases, C-terminal domain"/>
    <property type="match status" value="1"/>
</dbReference>
<evidence type="ECO:0000256" key="5">
    <source>
        <dbReference type="ARBA" id="ARBA00023002"/>
    </source>
</evidence>
<comment type="similarity">
    <text evidence="2">Belongs to the FAD-binding oxidoreductase/transferase type 4 family.</text>
</comment>
<protein>
    <recommendedName>
        <fullName evidence="6">FAD-binding oxidoreductase/transferase type 4 C-terminal domain-containing protein</fullName>
    </recommendedName>
</protein>
<keyword evidence="5" id="KW-0560">Oxidoreductase</keyword>
<dbReference type="Proteomes" id="UP001434883">
    <property type="component" value="Unassembled WGS sequence"/>
</dbReference>
<dbReference type="Gene3D" id="3.30.70.2740">
    <property type="match status" value="1"/>
</dbReference>
<dbReference type="InterPro" id="IPR016169">
    <property type="entry name" value="FAD-bd_PCMH_sub2"/>
</dbReference>
<keyword evidence="8" id="KW-1185">Reference proteome</keyword>
<dbReference type="InterPro" id="IPR004113">
    <property type="entry name" value="FAD-bd_oxidored_4_C"/>
</dbReference>
<dbReference type="PANTHER" id="PTHR11748">
    <property type="entry name" value="D-LACTATE DEHYDROGENASE"/>
    <property type="match status" value="1"/>
</dbReference>
<dbReference type="InterPro" id="IPR016164">
    <property type="entry name" value="FAD-linked_Oxase-like_C"/>
</dbReference>
<comment type="caution">
    <text evidence="7">The sequence shown here is derived from an EMBL/GenBank/DDBJ whole genome shotgun (WGS) entry which is preliminary data.</text>
</comment>
<evidence type="ECO:0000256" key="1">
    <source>
        <dbReference type="ARBA" id="ARBA00001974"/>
    </source>
</evidence>
<evidence type="ECO:0000313" key="8">
    <source>
        <dbReference type="Proteomes" id="UP001434883"/>
    </source>
</evidence>
<organism evidence="7 8">
    <name type="scientific">Xenoophorus captivus</name>
    <dbReference type="NCBI Taxonomy" id="1517983"/>
    <lineage>
        <taxon>Eukaryota</taxon>
        <taxon>Metazoa</taxon>
        <taxon>Chordata</taxon>
        <taxon>Craniata</taxon>
        <taxon>Vertebrata</taxon>
        <taxon>Euteleostomi</taxon>
        <taxon>Actinopterygii</taxon>
        <taxon>Neopterygii</taxon>
        <taxon>Teleostei</taxon>
        <taxon>Neoteleostei</taxon>
        <taxon>Acanthomorphata</taxon>
        <taxon>Ovalentaria</taxon>
        <taxon>Atherinomorphae</taxon>
        <taxon>Cyprinodontiformes</taxon>
        <taxon>Goodeidae</taxon>
        <taxon>Xenoophorus</taxon>
    </lineage>
</organism>
<accession>A0ABV0QYF2</accession>
<dbReference type="Gene3D" id="1.10.45.10">
    <property type="entry name" value="Vanillyl-alcohol Oxidase, Chain A, domain 4"/>
    <property type="match status" value="1"/>
</dbReference>
<reference evidence="7 8" key="1">
    <citation type="submission" date="2021-06" db="EMBL/GenBank/DDBJ databases">
        <authorList>
            <person name="Palmer J.M."/>
        </authorList>
    </citation>
    <scope>NUCLEOTIDE SEQUENCE [LARGE SCALE GENOMIC DNA]</scope>
    <source>
        <strain evidence="7 8">XC_2019</strain>
        <tissue evidence="7">Muscle</tissue>
    </source>
</reference>
<dbReference type="EMBL" id="JAHRIN010026660">
    <property type="protein sequence ID" value="MEQ2200880.1"/>
    <property type="molecule type" value="Genomic_DNA"/>
</dbReference>
<feature type="domain" description="FAD-binding oxidoreductase/transferase type 4 C-terminal" evidence="6">
    <location>
        <begin position="128"/>
        <end position="220"/>
    </location>
</feature>